<dbReference type="GeneID" id="18238718"/>
<dbReference type="STRING" id="684364.F4P304"/>
<dbReference type="HOGENOM" id="CLU_391268_0_0_1"/>
<feature type="region of interest" description="Disordered" evidence="3">
    <location>
        <begin position="1"/>
        <end position="27"/>
    </location>
</feature>
<evidence type="ECO:0000313" key="6">
    <source>
        <dbReference type="Proteomes" id="UP000007241"/>
    </source>
</evidence>
<comment type="subcellular location">
    <subcellularLocation>
        <location evidence="2">Nucleus</location>
    </subcellularLocation>
</comment>
<dbReference type="EMBL" id="GL882884">
    <property type="protein sequence ID" value="EGF80273.1"/>
    <property type="molecule type" value="Genomic_DNA"/>
</dbReference>
<evidence type="ECO:0000256" key="3">
    <source>
        <dbReference type="SAM" id="MobiDB-lite"/>
    </source>
</evidence>
<dbReference type="GO" id="GO:0006338">
    <property type="term" value="P:chromatin remodeling"/>
    <property type="evidence" value="ECO:0000318"/>
    <property type="project" value="GO_Central"/>
</dbReference>
<gene>
    <name evidence="5" type="ORF">BATDEDRAFT_25179</name>
</gene>
<dbReference type="InterPro" id="IPR055127">
    <property type="entry name" value="YEATS2_3HBD"/>
</dbReference>
<organism evidence="5 6">
    <name type="scientific">Batrachochytrium dendrobatidis (strain JAM81 / FGSC 10211)</name>
    <name type="common">Frog chytrid fungus</name>
    <dbReference type="NCBI Taxonomy" id="684364"/>
    <lineage>
        <taxon>Eukaryota</taxon>
        <taxon>Fungi</taxon>
        <taxon>Fungi incertae sedis</taxon>
        <taxon>Chytridiomycota</taxon>
        <taxon>Chytridiomycota incertae sedis</taxon>
        <taxon>Chytridiomycetes</taxon>
        <taxon>Rhizophydiales</taxon>
        <taxon>Rhizophydiales incertae sedis</taxon>
        <taxon>Batrachochytrium</taxon>
    </lineage>
</organism>
<dbReference type="Gene3D" id="2.60.40.1970">
    <property type="entry name" value="YEATS domain"/>
    <property type="match status" value="1"/>
</dbReference>
<dbReference type="InterPro" id="IPR038704">
    <property type="entry name" value="YEAST_sf"/>
</dbReference>
<proteinExistence type="predicted"/>
<accession>F4P304</accession>
<feature type="compositionally biased region" description="Polar residues" evidence="3">
    <location>
        <begin position="206"/>
        <end position="215"/>
    </location>
</feature>
<dbReference type="PROSITE" id="PS51037">
    <property type="entry name" value="YEATS"/>
    <property type="match status" value="1"/>
</dbReference>
<feature type="region of interest" description="Disordered" evidence="3">
    <location>
        <begin position="206"/>
        <end position="234"/>
    </location>
</feature>
<feature type="compositionally biased region" description="Polar residues" evidence="3">
    <location>
        <begin position="127"/>
        <end position="137"/>
    </location>
</feature>
<dbReference type="GO" id="GO:0005634">
    <property type="term" value="C:nucleus"/>
    <property type="evidence" value="ECO:0000318"/>
    <property type="project" value="GO_Central"/>
</dbReference>
<reference evidence="5 6" key="1">
    <citation type="submission" date="2009-12" db="EMBL/GenBank/DDBJ databases">
        <title>The draft genome of Batrachochytrium dendrobatidis.</title>
        <authorList>
            <consortium name="US DOE Joint Genome Institute (JGI-PGF)"/>
            <person name="Kuo A."/>
            <person name="Salamov A."/>
            <person name="Schmutz J."/>
            <person name="Lucas S."/>
            <person name="Pitluck S."/>
            <person name="Rosenblum E."/>
            <person name="Stajich J."/>
            <person name="Eisen M."/>
            <person name="Grigoriev I.V."/>
        </authorList>
    </citation>
    <scope>NUCLEOTIDE SEQUENCE [LARGE SCALE GENOMIC DNA]</scope>
    <source>
        <strain evidence="6">JAM81 / FGSC 10211</strain>
    </source>
</reference>
<dbReference type="PANTHER" id="PTHR23195">
    <property type="entry name" value="YEATS DOMAIN"/>
    <property type="match status" value="1"/>
</dbReference>
<evidence type="ECO:0000313" key="5">
    <source>
        <dbReference type="EMBL" id="EGF80273.1"/>
    </source>
</evidence>
<dbReference type="GO" id="GO:0035267">
    <property type="term" value="C:NuA4 histone acetyltransferase complex"/>
    <property type="evidence" value="ECO:0000318"/>
    <property type="project" value="GO_Central"/>
</dbReference>
<dbReference type="AlphaFoldDB" id="F4P304"/>
<dbReference type="RefSeq" id="XP_006679047.1">
    <property type="nucleotide sequence ID" value="XM_006678984.1"/>
</dbReference>
<evidence type="ECO:0000256" key="2">
    <source>
        <dbReference type="PROSITE-ProRule" id="PRU00376"/>
    </source>
</evidence>
<dbReference type="CDD" id="cd16907">
    <property type="entry name" value="YEATS_YEATS2_like"/>
    <property type="match status" value="1"/>
</dbReference>
<evidence type="ECO:0000256" key="1">
    <source>
        <dbReference type="ARBA" id="ARBA00023242"/>
    </source>
</evidence>
<dbReference type="Proteomes" id="UP000007241">
    <property type="component" value="Unassembled WGS sequence"/>
</dbReference>
<feature type="compositionally biased region" description="Basic and acidic residues" evidence="3">
    <location>
        <begin position="219"/>
        <end position="233"/>
    </location>
</feature>
<feature type="region of interest" description="Disordered" evidence="3">
    <location>
        <begin position="102"/>
        <end position="140"/>
    </location>
</feature>
<evidence type="ECO:0000259" key="4">
    <source>
        <dbReference type="PROSITE" id="PS51037"/>
    </source>
</evidence>
<name>F4P304_BATDJ</name>
<keyword evidence="6" id="KW-1185">Reference proteome</keyword>
<dbReference type="GO" id="GO:0006357">
    <property type="term" value="P:regulation of transcription by RNA polymerase II"/>
    <property type="evidence" value="ECO:0000318"/>
    <property type="project" value="GO_Central"/>
</dbReference>
<keyword evidence="1 2" id="KW-0539">Nucleus</keyword>
<dbReference type="Pfam" id="PF03366">
    <property type="entry name" value="YEATS"/>
    <property type="match status" value="1"/>
</dbReference>
<feature type="compositionally biased region" description="Low complexity" evidence="3">
    <location>
        <begin position="16"/>
        <end position="27"/>
    </location>
</feature>
<sequence length="705" mass="80404">MQSLEDSIPDDCFTTASDSSDSANPSSESYQLAADAICRQFDVELLVRRQEITAIRTEIARTEYVLETLQYLLANGYDRVGLAGIIAGYEAKDHAVSFSEHGSANPRSLYKSHSTSIDPFPEPGDSDSYNSPANSSHLAEYKQPSIKAMSTKISGQHYLQRRFQQPSSPLNLPQTPEIKVYHEPVDWSDFETPISIEIAPIVISPNLSHSNTENSDTLDDNRYESCSKSDSDKNSVYMQDVGDASLEVDKNGSFFMLASDLKGHIKESRYHLIQEIIVGNTAELVAKEDQHFKIDKDQYKWTVFIKGSSNVGSKDFGCLVRKVRFFLHPDYRPYDVIDVTQPPFEVSRCGWGECPVRLQIHFWDPINKPINIIHMLNFHFSGENKAKGERKLEIEIHRSTKLKHSTHITADHDQTTNALEFGPECNSNSQATPSNIFDLSATEPAISNAVNLPESTSAFDSNTLTTLSSEIIELIEAGCKRYPIIRKDMISESSYSYSTASDFKSFMSWSMGKRKSVEVVYYIYGATVYNFQRAKLVKQYIEMNSLTTVKLQTVVAWCRQLGHTPSSIRSFPRSQKMSPPPLVEKKDSIKPIYCLYCGKLNCLDCSQPIYSLFQTMSKFDVMRDRFSSDFHWITLQKTLYAINPMNHFHPVVYWRRNRSRFNGLWQFCDGYQVPTGTWRMYLKVPHLHNQSPGPFFWLRWLSACF</sequence>
<feature type="domain" description="YEATS" evidence="4">
    <location>
        <begin position="266"/>
        <end position="410"/>
    </location>
</feature>
<feature type="compositionally biased region" description="Polar residues" evidence="3">
    <location>
        <begin position="102"/>
        <end position="117"/>
    </location>
</feature>
<dbReference type="InParanoid" id="F4P304"/>
<dbReference type="Pfam" id="PF22951">
    <property type="entry name" value="3HBD"/>
    <property type="match status" value="1"/>
</dbReference>
<protein>
    <recommendedName>
        <fullName evidence="4">YEATS domain-containing protein</fullName>
    </recommendedName>
</protein>
<dbReference type="GO" id="GO:0042393">
    <property type="term" value="F:histone binding"/>
    <property type="evidence" value="ECO:0000318"/>
    <property type="project" value="GO_Central"/>
</dbReference>
<dbReference type="InterPro" id="IPR055129">
    <property type="entry name" value="YEATS_dom"/>
</dbReference>
<dbReference type="OrthoDB" id="1741717at2759"/>
<dbReference type="InterPro" id="IPR005033">
    <property type="entry name" value="YEATS"/>
</dbReference>